<evidence type="ECO:0000313" key="5">
    <source>
        <dbReference type="Proteomes" id="UP000189703"/>
    </source>
</evidence>
<gene>
    <name evidence="6" type="primary">LOC104596895</name>
</gene>
<dbReference type="InterPro" id="IPR046350">
    <property type="entry name" value="Cystatin_sf"/>
</dbReference>
<feature type="domain" description="Cystatin" evidence="4">
    <location>
        <begin position="22"/>
        <end position="108"/>
    </location>
</feature>
<evidence type="ECO:0000256" key="1">
    <source>
        <dbReference type="ARBA" id="ARBA00022690"/>
    </source>
</evidence>
<accession>A0A1U8A445</accession>
<evidence type="ECO:0000313" key="6">
    <source>
        <dbReference type="RefSeq" id="XP_010256517.1"/>
    </source>
</evidence>
<dbReference type="RefSeq" id="XP_010256517.1">
    <property type="nucleotide sequence ID" value="XM_010258215.1"/>
</dbReference>
<dbReference type="GeneID" id="104596895"/>
<dbReference type="SUPFAM" id="SSF54403">
    <property type="entry name" value="Cystatin/monellin"/>
    <property type="match status" value="1"/>
</dbReference>
<dbReference type="CDD" id="cd00042">
    <property type="entry name" value="CY"/>
    <property type="match status" value="1"/>
</dbReference>
<feature type="chain" id="PRO_5018594189" evidence="3">
    <location>
        <begin position="25"/>
        <end position="111"/>
    </location>
</feature>
<dbReference type="OrthoDB" id="2016588at2759"/>
<dbReference type="OMA" id="MNDTQAI"/>
<dbReference type="PANTHER" id="PTHR47364">
    <property type="entry name" value="CYSTEINE PROTEINASE INHIBITOR 5"/>
    <property type="match status" value="1"/>
</dbReference>
<protein>
    <submittedName>
        <fullName evidence="6">Cysteine proteinase inhibitor 1-like</fullName>
    </submittedName>
</protein>
<dbReference type="SMART" id="SM00043">
    <property type="entry name" value="CY"/>
    <property type="match status" value="1"/>
</dbReference>
<name>A0A1U8A445_NELNU</name>
<reference evidence="6" key="1">
    <citation type="submission" date="2025-08" db="UniProtKB">
        <authorList>
            <consortium name="RefSeq"/>
        </authorList>
    </citation>
    <scope>IDENTIFICATION</scope>
</reference>
<keyword evidence="5" id="KW-1185">Reference proteome</keyword>
<dbReference type="InParanoid" id="A0A1U8A445"/>
<dbReference type="PANTHER" id="PTHR47364:SF2">
    <property type="entry name" value="CYSTEINE PROTEINASE INHIBITOR 5"/>
    <property type="match status" value="1"/>
</dbReference>
<evidence type="ECO:0000256" key="2">
    <source>
        <dbReference type="ARBA" id="ARBA00022704"/>
    </source>
</evidence>
<keyword evidence="1" id="KW-0646">Protease inhibitor</keyword>
<proteinExistence type="predicted"/>
<sequence length="111" mass="12000">MKSQSVVVLSLLVASFLLLEGVLGGGWTEIKDLDDPLVHEIAEFAVAEHNKKANTDLVPQELVKGEMQSGGGSTTYRVTIVVRDGKVSKRFEAVVGETNKGVRTLTSFQQV</sequence>
<dbReference type="Pfam" id="PF16845">
    <property type="entry name" value="SQAPI"/>
    <property type="match status" value="1"/>
</dbReference>
<dbReference type="Gene3D" id="3.10.450.10">
    <property type="match status" value="1"/>
</dbReference>
<evidence type="ECO:0000256" key="3">
    <source>
        <dbReference type="SAM" id="SignalP"/>
    </source>
</evidence>
<keyword evidence="3" id="KW-0732">Signal</keyword>
<dbReference type="KEGG" id="nnu:104596895"/>
<dbReference type="InterPro" id="IPR000010">
    <property type="entry name" value="Cystatin_dom"/>
</dbReference>
<evidence type="ECO:0000259" key="4">
    <source>
        <dbReference type="SMART" id="SM00043"/>
    </source>
</evidence>
<keyword evidence="2" id="KW-0789">Thiol protease inhibitor</keyword>
<organism evidence="5 6">
    <name type="scientific">Nelumbo nucifera</name>
    <name type="common">Sacred lotus</name>
    <dbReference type="NCBI Taxonomy" id="4432"/>
    <lineage>
        <taxon>Eukaryota</taxon>
        <taxon>Viridiplantae</taxon>
        <taxon>Streptophyta</taxon>
        <taxon>Embryophyta</taxon>
        <taxon>Tracheophyta</taxon>
        <taxon>Spermatophyta</taxon>
        <taxon>Magnoliopsida</taxon>
        <taxon>Proteales</taxon>
        <taxon>Nelumbonaceae</taxon>
        <taxon>Nelumbo</taxon>
    </lineage>
</organism>
<feature type="signal peptide" evidence="3">
    <location>
        <begin position="1"/>
        <end position="24"/>
    </location>
</feature>
<dbReference type="Proteomes" id="UP000189703">
    <property type="component" value="Unplaced"/>
</dbReference>
<dbReference type="AlphaFoldDB" id="A0A1U8A445"/>
<dbReference type="GO" id="GO:0004869">
    <property type="term" value="F:cysteine-type endopeptidase inhibitor activity"/>
    <property type="evidence" value="ECO:0007669"/>
    <property type="project" value="UniProtKB-KW"/>
</dbReference>